<evidence type="ECO:0000313" key="3">
    <source>
        <dbReference type="Proteomes" id="UP001176941"/>
    </source>
</evidence>
<feature type="region of interest" description="Disordered" evidence="1">
    <location>
        <begin position="206"/>
        <end position="305"/>
    </location>
</feature>
<organism evidence="2 3">
    <name type="scientific">Rangifer tarandus platyrhynchus</name>
    <name type="common">Svalbard reindeer</name>
    <dbReference type="NCBI Taxonomy" id="3082113"/>
    <lineage>
        <taxon>Eukaryota</taxon>
        <taxon>Metazoa</taxon>
        <taxon>Chordata</taxon>
        <taxon>Craniata</taxon>
        <taxon>Vertebrata</taxon>
        <taxon>Euteleostomi</taxon>
        <taxon>Mammalia</taxon>
        <taxon>Eutheria</taxon>
        <taxon>Laurasiatheria</taxon>
        <taxon>Artiodactyla</taxon>
        <taxon>Ruminantia</taxon>
        <taxon>Pecora</taxon>
        <taxon>Cervidae</taxon>
        <taxon>Odocoileinae</taxon>
        <taxon>Rangifer</taxon>
    </lineage>
</organism>
<evidence type="ECO:0000313" key="2">
    <source>
        <dbReference type="EMBL" id="CAI9165885.1"/>
    </source>
</evidence>
<accession>A0ABN8YW91</accession>
<feature type="compositionally biased region" description="Basic residues" evidence="1">
    <location>
        <begin position="260"/>
        <end position="276"/>
    </location>
</feature>
<feature type="compositionally biased region" description="Polar residues" evidence="1">
    <location>
        <begin position="238"/>
        <end position="254"/>
    </location>
</feature>
<keyword evidence="3" id="KW-1185">Reference proteome</keyword>
<dbReference type="Proteomes" id="UP001176941">
    <property type="component" value="Chromosome 25"/>
</dbReference>
<gene>
    <name evidence="2" type="ORF">MRATA1EN1_LOCUS14847</name>
</gene>
<sequence>MIGAARLGEARAYFPTPDRPAEMAALGPVSALGLNAFPSAAEHTNSENQKAVSYQLQERQEDGRQQGPPARRLSAPALGEQSFLRRNFFHFLPQAKPRHSLAVPEEAAQRGRSSRAPAEVCKARLCHVLPAGTWASHQGPLGLSLFLLWAYEKSSQKESEDRDTERPWMNVELLSSGDAERLETYIISLDRHQALSLPVRHCCAFRGTGRPGSRPVPKRRSETASGAGVPLWHHRRQWNNFAAKQKPQNPSGNSLYEGRKRGRKKTRPGGRSHVRPARLSFAPPPPKVGGRRPRSPRPRPFPAAA</sequence>
<dbReference type="EMBL" id="OX459961">
    <property type="protein sequence ID" value="CAI9165885.1"/>
    <property type="molecule type" value="Genomic_DNA"/>
</dbReference>
<feature type="compositionally biased region" description="Polar residues" evidence="1">
    <location>
        <begin position="42"/>
        <end position="57"/>
    </location>
</feature>
<evidence type="ECO:0000256" key="1">
    <source>
        <dbReference type="SAM" id="MobiDB-lite"/>
    </source>
</evidence>
<feature type="region of interest" description="Disordered" evidence="1">
    <location>
        <begin position="41"/>
        <end position="76"/>
    </location>
</feature>
<proteinExistence type="predicted"/>
<name>A0ABN8YW91_RANTA</name>
<reference evidence="2" key="1">
    <citation type="submission" date="2023-04" db="EMBL/GenBank/DDBJ databases">
        <authorList>
            <consortium name="ELIXIR-Norway"/>
        </authorList>
    </citation>
    <scope>NUCLEOTIDE SEQUENCE [LARGE SCALE GENOMIC DNA]</scope>
</reference>
<protein>
    <submittedName>
        <fullName evidence="2">Uncharacterized protein</fullName>
    </submittedName>
</protein>